<dbReference type="InterPro" id="IPR036782">
    <property type="entry name" value="NE0471-like_N"/>
</dbReference>
<protein>
    <recommendedName>
        <fullName evidence="2">DUF2442 domain-containing protein</fullName>
    </recommendedName>
</protein>
<gene>
    <name evidence="1" type="ORF">MNBD_GAMMA13-786</name>
</gene>
<reference evidence="1" key="1">
    <citation type="submission" date="2018-06" db="EMBL/GenBank/DDBJ databases">
        <authorList>
            <person name="Zhirakovskaya E."/>
        </authorList>
    </citation>
    <scope>NUCLEOTIDE SEQUENCE</scope>
</reference>
<dbReference type="SUPFAM" id="SSF143880">
    <property type="entry name" value="NE0471 N-terminal domain-like"/>
    <property type="match status" value="1"/>
</dbReference>
<evidence type="ECO:0008006" key="2">
    <source>
        <dbReference type="Google" id="ProtNLM"/>
    </source>
</evidence>
<organism evidence="1">
    <name type="scientific">hydrothermal vent metagenome</name>
    <dbReference type="NCBI Taxonomy" id="652676"/>
    <lineage>
        <taxon>unclassified sequences</taxon>
        <taxon>metagenomes</taxon>
        <taxon>ecological metagenomes</taxon>
    </lineage>
</organism>
<proteinExistence type="predicted"/>
<evidence type="ECO:0000313" key="1">
    <source>
        <dbReference type="EMBL" id="VAW74679.1"/>
    </source>
</evidence>
<accession>A0A3B0YKD3</accession>
<sequence length="95" mass="11115">MLCVNEAKYAGGYNIRLLFNNGKKGTANLEKTIFNDKRPIFSKLKNASNFTNFKVEHSTVIWSDELDLAPEYLFYLAFKDNSDYQEQFRKWGYIA</sequence>
<dbReference type="InterPro" id="IPR018841">
    <property type="entry name" value="DUF2442"/>
</dbReference>
<name>A0A3B0YKD3_9ZZZZ</name>
<dbReference type="EMBL" id="UOFK01000062">
    <property type="protein sequence ID" value="VAW74679.1"/>
    <property type="molecule type" value="Genomic_DNA"/>
</dbReference>
<dbReference type="Pfam" id="PF10387">
    <property type="entry name" value="DUF2442"/>
    <property type="match status" value="1"/>
</dbReference>
<dbReference type="AlphaFoldDB" id="A0A3B0YKD3"/>
<dbReference type="Gene3D" id="3.30.2020.10">
    <property type="entry name" value="NE0471-like N-terminal domain"/>
    <property type="match status" value="1"/>
</dbReference>